<dbReference type="Pfam" id="PF02460">
    <property type="entry name" value="Patched"/>
    <property type="match status" value="1"/>
</dbReference>
<dbReference type="InterPro" id="IPR000731">
    <property type="entry name" value="SSD"/>
</dbReference>
<dbReference type="AlphaFoldDB" id="A0A0B1RT06"/>
<feature type="transmembrane region" description="Helical" evidence="1">
    <location>
        <begin position="39"/>
        <end position="59"/>
    </location>
</feature>
<evidence type="ECO:0000313" key="4">
    <source>
        <dbReference type="Proteomes" id="UP000053660"/>
    </source>
</evidence>
<keyword evidence="1" id="KW-1133">Transmembrane helix</keyword>
<proteinExistence type="predicted"/>
<feature type="transmembrane region" description="Helical" evidence="1">
    <location>
        <begin position="12"/>
        <end position="33"/>
    </location>
</feature>
<dbReference type="PROSITE" id="PS50156">
    <property type="entry name" value="SSD"/>
    <property type="match status" value="1"/>
</dbReference>
<keyword evidence="1" id="KW-0812">Transmembrane</keyword>
<keyword evidence="1" id="KW-0472">Membrane</keyword>
<reference evidence="3 4" key="1">
    <citation type="submission" date="2014-03" db="EMBL/GenBank/DDBJ databases">
        <title>Draft genome of the hookworm Oesophagostomum dentatum.</title>
        <authorList>
            <person name="Mitreva M."/>
        </authorList>
    </citation>
    <scope>NUCLEOTIDE SEQUENCE [LARGE SCALE GENOMIC DNA]</scope>
    <source>
        <strain evidence="3 4">OD-Hann</strain>
    </source>
</reference>
<feature type="domain" description="SSD" evidence="2">
    <location>
        <begin position="1"/>
        <end position="46"/>
    </location>
</feature>
<dbReference type="GO" id="GO:0016020">
    <property type="term" value="C:membrane"/>
    <property type="evidence" value="ECO:0007669"/>
    <property type="project" value="InterPro"/>
</dbReference>
<dbReference type="OrthoDB" id="5830980at2759"/>
<keyword evidence="4" id="KW-1185">Reference proteome</keyword>
<evidence type="ECO:0000259" key="2">
    <source>
        <dbReference type="PROSITE" id="PS50156"/>
    </source>
</evidence>
<organism evidence="3 4">
    <name type="scientific">Oesophagostomum dentatum</name>
    <name type="common">Nodular worm</name>
    <dbReference type="NCBI Taxonomy" id="61180"/>
    <lineage>
        <taxon>Eukaryota</taxon>
        <taxon>Metazoa</taxon>
        <taxon>Ecdysozoa</taxon>
        <taxon>Nematoda</taxon>
        <taxon>Chromadorea</taxon>
        <taxon>Rhabditida</taxon>
        <taxon>Rhabditina</taxon>
        <taxon>Rhabditomorpha</taxon>
        <taxon>Strongyloidea</taxon>
        <taxon>Strongylidae</taxon>
        <taxon>Oesophagostomum</taxon>
    </lineage>
</organism>
<name>A0A0B1RT06_OESDE</name>
<protein>
    <recommendedName>
        <fullName evidence="2">SSD domain-containing protein</fullName>
    </recommendedName>
</protein>
<evidence type="ECO:0000256" key="1">
    <source>
        <dbReference type="SAM" id="Phobius"/>
    </source>
</evidence>
<dbReference type="InterPro" id="IPR003392">
    <property type="entry name" value="PTHD_SSD"/>
</dbReference>
<gene>
    <name evidence="3" type="ORF">OESDEN_24182</name>
</gene>
<evidence type="ECO:0000313" key="3">
    <source>
        <dbReference type="EMBL" id="KHJ76198.1"/>
    </source>
</evidence>
<dbReference type="EMBL" id="KN611994">
    <property type="protein sequence ID" value="KHJ76198.1"/>
    <property type="molecule type" value="Genomic_DNA"/>
</dbReference>
<accession>A0A0B1RT06</accession>
<dbReference type="Proteomes" id="UP000053660">
    <property type="component" value="Unassembled WGS sequence"/>
</dbReference>
<sequence length="72" mass="7582">MVEAISESSVAIFITSITDVLSFGVGTFTDIIAVEGFCAMTSACIIGYCGILLVNAAFYGRPIILLPSREAM</sequence>